<dbReference type="GO" id="GO:0036503">
    <property type="term" value="P:ERAD pathway"/>
    <property type="evidence" value="ECO:0007669"/>
    <property type="project" value="UniProtKB-ARBA"/>
</dbReference>
<name>A0A9P4VN19_9PEZI</name>
<organism evidence="13 14">
    <name type="scientific">Patellaria atrata CBS 101060</name>
    <dbReference type="NCBI Taxonomy" id="1346257"/>
    <lineage>
        <taxon>Eukaryota</taxon>
        <taxon>Fungi</taxon>
        <taxon>Dikarya</taxon>
        <taxon>Ascomycota</taxon>
        <taxon>Pezizomycotina</taxon>
        <taxon>Dothideomycetes</taxon>
        <taxon>Dothideomycetes incertae sedis</taxon>
        <taxon>Patellariales</taxon>
        <taxon>Patellariaceae</taxon>
        <taxon>Patellaria</taxon>
    </lineage>
</organism>
<dbReference type="InterPro" id="IPR001382">
    <property type="entry name" value="Glyco_hydro_47"/>
</dbReference>
<comment type="catalytic activity">
    <reaction evidence="10">
        <text>N(4)-(alpha-D-Man-(1-&gt;2)-alpha-D-Man-(1-&gt;2)-alpha-D-Man-(1-&gt;3)-[alpha-D-Man-(1-&gt;2)-alpha-D-Man-(1-&gt;3)-[alpha-D-Man-(1-&gt;2)-alpha-D-Man-(1-&gt;6)]-alpha-D-Man-(1-&gt;6)]-beta-D-Man-(1-&gt;4)-beta-D-GlcNAc-(1-&gt;4)-beta-D-GlcNAc)-L-asparaginyl-[protein] (N-glucan mannose isomer 9A1,2,3B1,2,3) + 4 H2O = N(4)-(alpha-D-Man-(1-&gt;3)-[alpha-D-Man-(1-&gt;3)-[alpha-D-Man-(1-&gt;6)]-alpha-D-Man-(1-&gt;6)]-beta-D-Man-(1-&gt;4)-beta-D-GlcNAc-(1-&gt;4)-beta-D-GlcNAc)-L-asparaginyl-[protein] (N-glucan mannose isomer 5A1,2) + 4 beta-D-mannose</text>
        <dbReference type="Rhea" id="RHEA:56008"/>
        <dbReference type="Rhea" id="RHEA-COMP:14356"/>
        <dbReference type="Rhea" id="RHEA-COMP:14367"/>
        <dbReference type="ChEBI" id="CHEBI:15377"/>
        <dbReference type="ChEBI" id="CHEBI:28563"/>
        <dbReference type="ChEBI" id="CHEBI:59087"/>
        <dbReference type="ChEBI" id="CHEBI:139493"/>
        <dbReference type="EC" id="3.2.1.113"/>
    </reaction>
</comment>
<sequence>MRLTLNRLIQACVVAVIIVICLYSPLSGSARNDVELHRSQSAHRRGKIKTAFLHGYRAYKTYAFPHDSLKPLSKTYRDDRSGWGLTAVDALTGAILLEIPDVVHETLDHVNSIDFDVVEGGKYAVFGTTIRYLGALLSAYDLLTTTHKRLVSDLPPAKIQTLLSQAERLGMRLAPAFSTPYGINHHTLFPNGSFENPHNDHTDITSISGLVLEFTHLSSLTGNSTYGTLAQKSMLNLLNPKPDPVSSYPGLLPKHVNITTGVFETEDLGGWSHSGGGFYEMLMKNYVYDPTGFSDYRDTWIHAADSTIKNLASHPLQRPDLTFLADFQGDKLIYRADASGMFAPANFILGGAVTGEKRFVDFGLRLLKSYVSLYEATTSGLAPDVISWIPATCTSDDVDTKPECRVPEEYATQEESGFVKKHGFWATDSRYLLRPEVLESLYYAYRITGDRKYQRISFDLATKIIHACWVESGFAELKDVNVALNQTLTEGKNDWMSSYMLSEVLMYAYIVHVEVGELMLEDGQIMKMADDGEQDDQSWHVGRKRMEWVFSTQGHPLRVKASVKS</sequence>
<evidence type="ECO:0000256" key="8">
    <source>
        <dbReference type="ARBA" id="ARBA00023295"/>
    </source>
</evidence>
<dbReference type="GO" id="GO:0004571">
    <property type="term" value="F:mannosyl-oligosaccharide 1,2-alpha-mannosidase activity"/>
    <property type="evidence" value="ECO:0007669"/>
    <property type="project" value="UniProtKB-EC"/>
</dbReference>
<dbReference type="PANTHER" id="PTHR11742:SF101">
    <property type="entry name" value="MANNOSYL-OLIGOSACCHARIDE ALPHA-1,2-MANNOSIDASE 1B"/>
    <property type="match status" value="1"/>
</dbReference>
<dbReference type="OrthoDB" id="8118055at2759"/>
<keyword evidence="11" id="KW-0106">Calcium</keyword>
<reference evidence="13" key="1">
    <citation type="journal article" date="2020" name="Stud. Mycol.">
        <title>101 Dothideomycetes genomes: a test case for predicting lifestyles and emergence of pathogens.</title>
        <authorList>
            <person name="Haridas S."/>
            <person name="Albert R."/>
            <person name="Binder M."/>
            <person name="Bloem J."/>
            <person name="Labutti K."/>
            <person name="Salamov A."/>
            <person name="Andreopoulos B."/>
            <person name="Baker S."/>
            <person name="Barry K."/>
            <person name="Bills G."/>
            <person name="Bluhm B."/>
            <person name="Cannon C."/>
            <person name="Castanera R."/>
            <person name="Culley D."/>
            <person name="Daum C."/>
            <person name="Ezra D."/>
            <person name="Gonzalez J."/>
            <person name="Henrissat B."/>
            <person name="Kuo A."/>
            <person name="Liang C."/>
            <person name="Lipzen A."/>
            <person name="Lutzoni F."/>
            <person name="Magnuson J."/>
            <person name="Mondo S."/>
            <person name="Nolan M."/>
            <person name="Ohm R."/>
            <person name="Pangilinan J."/>
            <person name="Park H.-J."/>
            <person name="Ramirez L."/>
            <person name="Alfaro M."/>
            <person name="Sun H."/>
            <person name="Tritt A."/>
            <person name="Yoshinaga Y."/>
            <person name="Zwiers L.-H."/>
            <person name="Turgeon B."/>
            <person name="Goodwin S."/>
            <person name="Spatafora J."/>
            <person name="Crous P."/>
            <person name="Grigoriev I."/>
        </authorList>
    </citation>
    <scope>NUCLEOTIDE SEQUENCE</scope>
    <source>
        <strain evidence="13">CBS 101060</strain>
    </source>
</reference>
<evidence type="ECO:0000256" key="11">
    <source>
        <dbReference type="PIRSR" id="PIRSR601382-2"/>
    </source>
</evidence>
<accession>A0A9P4VN19</accession>
<evidence type="ECO:0000256" key="3">
    <source>
        <dbReference type="ARBA" id="ARBA00007658"/>
    </source>
</evidence>
<dbReference type="GO" id="GO:0016020">
    <property type="term" value="C:membrane"/>
    <property type="evidence" value="ECO:0007669"/>
    <property type="project" value="InterPro"/>
</dbReference>
<keyword evidence="6" id="KW-1015">Disulfide bond</keyword>
<comment type="similarity">
    <text evidence="3 12">Belongs to the glycosyl hydrolase 47 family.</text>
</comment>
<evidence type="ECO:0000256" key="2">
    <source>
        <dbReference type="ARBA" id="ARBA00004922"/>
    </source>
</evidence>
<dbReference type="PANTHER" id="PTHR11742">
    <property type="entry name" value="MANNOSYL-OLIGOSACCHARIDE ALPHA-1,2-MANNOSIDASE-RELATED"/>
    <property type="match status" value="1"/>
</dbReference>
<dbReference type="GO" id="GO:0005783">
    <property type="term" value="C:endoplasmic reticulum"/>
    <property type="evidence" value="ECO:0007669"/>
    <property type="project" value="TreeGrafter"/>
</dbReference>
<proteinExistence type="inferred from homology"/>
<dbReference type="GO" id="GO:0005509">
    <property type="term" value="F:calcium ion binding"/>
    <property type="evidence" value="ECO:0007669"/>
    <property type="project" value="InterPro"/>
</dbReference>
<dbReference type="Pfam" id="PF01532">
    <property type="entry name" value="Glyco_hydro_47"/>
    <property type="match status" value="1"/>
</dbReference>
<keyword evidence="7" id="KW-0325">Glycoprotein</keyword>
<evidence type="ECO:0000256" key="9">
    <source>
        <dbReference type="ARBA" id="ARBA00047669"/>
    </source>
</evidence>
<keyword evidence="8 12" id="KW-0326">Glycosidase</keyword>
<dbReference type="GO" id="GO:0005975">
    <property type="term" value="P:carbohydrate metabolic process"/>
    <property type="evidence" value="ECO:0007669"/>
    <property type="project" value="InterPro"/>
</dbReference>
<evidence type="ECO:0000256" key="12">
    <source>
        <dbReference type="RuleBase" id="RU361193"/>
    </source>
</evidence>
<comment type="cofactor">
    <cofactor evidence="1 11">
        <name>Ca(2+)</name>
        <dbReference type="ChEBI" id="CHEBI:29108"/>
    </cofactor>
</comment>
<keyword evidence="5 12" id="KW-0378">Hydrolase</keyword>
<evidence type="ECO:0000313" key="13">
    <source>
        <dbReference type="EMBL" id="KAF2835227.1"/>
    </source>
</evidence>
<dbReference type="PRINTS" id="PR00747">
    <property type="entry name" value="GLYHDRLASE47"/>
</dbReference>
<comment type="catalytic activity">
    <reaction evidence="9">
        <text>N(4)-(alpha-D-Man-(1-&gt;2)-alpha-D-Man-(1-&gt;2)-alpha-D-Man-(1-&gt;3)-[alpha-D-Man-(1-&gt;3)-[alpha-D-Man-(1-&gt;2)-alpha-D-Man-(1-&gt;6)]-alpha-D-Man-(1-&gt;6)]-beta-D-Man-(1-&gt;4)-beta-D-GlcNAc-(1-&gt;4)-beta-D-GlcNAc)-L-asparaginyl-[protein] (N-glucan mannose isomer 8A1,2,3B1,3) + 3 H2O = N(4)-(alpha-D-Man-(1-&gt;3)-[alpha-D-Man-(1-&gt;3)-[alpha-D-Man-(1-&gt;6)]-alpha-D-Man-(1-&gt;6)]-beta-D-Man-(1-&gt;4)-beta-D-GlcNAc-(1-&gt;4)-beta-D-GlcNAc)-L-asparaginyl-[protein] (N-glucan mannose isomer 5A1,2) + 3 beta-D-mannose</text>
        <dbReference type="Rhea" id="RHEA:56028"/>
        <dbReference type="Rhea" id="RHEA-COMP:14358"/>
        <dbReference type="Rhea" id="RHEA-COMP:14367"/>
        <dbReference type="ChEBI" id="CHEBI:15377"/>
        <dbReference type="ChEBI" id="CHEBI:28563"/>
        <dbReference type="ChEBI" id="CHEBI:59087"/>
        <dbReference type="ChEBI" id="CHEBI:60628"/>
        <dbReference type="EC" id="3.2.1.113"/>
    </reaction>
</comment>
<dbReference type="Gene3D" id="1.50.10.10">
    <property type="match status" value="1"/>
</dbReference>
<evidence type="ECO:0000256" key="1">
    <source>
        <dbReference type="ARBA" id="ARBA00001913"/>
    </source>
</evidence>
<keyword evidence="14" id="KW-1185">Reference proteome</keyword>
<protein>
    <recommendedName>
        <fullName evidence="12">alpha-1,2-Mannosidase</fullName>
        <ecNumber evidence="12">3.2.1.-</ecNumber>
    </recommendedName>
</protein>
<evidence type="ECO:0000313" key="14">
    <source>
        <dbReference type="Proteomes" id="UP000799429"/>
    </source>
</evidence>
<evidence type="ECO:0000256" key="7">
    <source>
        <dbReference type="ARBA" id="ARBA00023180"/>
    </source>
</evidence>
<dbReference type="SUPFAM" id="SSF48225">
    <property type="entry name" value="Seven-hairpin glycosidases"/>
    <property type="match status" value="1"/>
</dbReference>
<dbReference type="InterPro" id="IPR012341">
    <property type="entry name" value="6hp_glycosidase-like_sf"/>
</dbReference>
<dbReference type="InterPro" id="IPR050749">
    <property type="entry name" value="Glycosyl_Hydrolase_47"/>
</dbReference>
<comment type="caution">
    <text evidence="13">The sequence shown here is derived from an EMBL/GenBank/DDBJ whole genome shotgun (WGS) entry which is preliminary data.</text>
</comment>
<evidence type="ECO:0000256" key="4">
    <source>
        <dbReference type="ARBA" id="ARBA00022729"/>
    </source>
</evidence>
<dbReference type="AlphaFoldDB" id="A0A9P4VN19"/>
<keyword evidence="11" id="KW-0479">Metal-binding</keyword>
<evidence type="ECO:0000256" key="5">
    <source>
        <dbReference type="ARBA" id="ARBA00022801"/>
    </source>
</evidence>
<gene>
    <name evidence="13" type="ORF">M501DRAFT_999254</name>
</gene>
<dbReference type="Proteomes" id="UP000799429">
    <property type="component" value="Unassembled WGS sequence"/>
</dbReference>
<keyword evidence="4" id="KW-0732">Signal</keyword>
<evidence type="ECO:0000256" key="6">
    <source>
        <dbReference type="ARBA" id="ARBA00023157"/>
    </source>
</evidence>
<dbReference type="EC" id="3.2.1.-" evidence="12"/>
<dbReference type="InterPro" id="IPR036026">
    <property type="entry name" value="Seven-hairpin_glycosidases"/>
</dbReference>
<feature type="binding site" evidence="11">
    <location>
        <position position="552"/>
    </location>
    <ligand>
        <name>Ca(2+)</name>
        <dbReference type="ChEBI" id="CHEBI:29108"/>
    </ligand>
</feature>
<comment type="pathway">
    <text evidence="2">Protein modification; protein glycosylation.</text>
</comment>
<dbReference type="EMBL" id="MU006110">
    <property type="protein sequence ID" value="KAF2835227.1"/>
    <property type="molecule type" value="Genomic_DNA"/>
</dbReference>
<evidence type="ECO:0000256" key="10">
    <source>
        <dbReference type="ARBA" id="ARBA00048605"/>
    </source>
</evidence>